<feature type="transmembrane region" description="Helical" evidence="7">
    <location>
        <begin position="196"/>
        <end position="216"/>
    </location>
</feature>
<evidence type="ECO:0000256" key="3">
    <source>
        <dbReference type="ARBA" id="ARBA00022692"/>
    </source>
</evidence>
<evidence type="ECO:0000256" key="1">
    <source>
        <dbReference type="ARBA" id="ARBA00004651"/>
    </source>
</evidence>
<keyword evidence="4 7" id="KW-1133">Transmembrane helix</keyword>
<feature type="transmembrane region" description="Helical" evidence="7">
    <location>
        <begin position="55"/>
        <end position="74"/>
    </location>
</feature>
<accession>A0ABN2KS11</accession>
<gene>
    <name evidence="8" type="primary">uidB</name>
    <name evidence="8" type="ORF">GCM10009747_24060</name>
</gene>
<dbReference type="InterPro" id="IPR001927">
    <property type="entry name" value="Na/Gal_symport"/>
</dbReference>
<reference evidence="8 9" key="1">
    <citation type="journal article" date="2019" name="Int. J. Syst. Evol. Microbiol.">
        <title>The Global Catalogue of Microorganisms (GCM) 10K type strain sequencing project: providing services to taxonomists for standard genome sequencing and annotation.</title>
        <authorList>
            <consortium name="The Broad Institute Genomics Platform"/>
            <consortium name="The Broad Institute Genome Sequencing Center for Infectious Disease"/>
            <person name="Wu L."/>
            <person name="Ma J."/>
        </authorList>
    </citation>
    <scope>NUCLEOTIDE SEQUENCE [LARGE SCALE GENOMIC DNA]</scope>
    <source>
        <strain evidence="8 9">JCM 14319</strain>
    </source>
</reference>
<dbReference type="NCBIfam" id="TIGR00792">
    <property type="entry name" value="gph"/>
    <property type="match status" value="1"/>
</dbReference>
<dbReference type="NCBIfam" id="NF007353">
    <property type="entry name" value="PRK09848.1"/>
    <property type="match status" value="1"/>
</dbReference>
<feature type="transmembrane region" description="Helical" evidence="7">
    <location>
        <begin position="273"/>
        <end position="295"/>
    </location>
</feature>
<evidence type="ECO:0000256" key="6">
    <source>
        <dbReference type="SAM" id="MobiDB-lite"/>
    </source>
</evidence>
<dbReference type="Proteomes" id="UP001500506">
    <property type="component" value="Unassembled WGS sequence"/>
</dbReference>
<dbReference type="EMBL" id="BAAANH010000005">
    <property type="protein sequence ID" value="GAA1763642.1"/>
    <property type="molecule type" value="Genomic_DNA"/>
</dbReference>
<dbReference type="RefSeq" id="WP_232499888.1">
    <property type="nucleotide sequence ID" value="NZ_BAAANH010000005.1"/>
</dbReference>
<evidence type="ECO:0000256" key="5">
    <source>
        <dbReference type="ARBA" id="ARBA00023136"/>
    </source>
</evidence>
<feature type="transmembrane region" description="Helical" evidence="7">
    <location>
        <begin position="387"/>
        <end position="405"/>
    </location>
</feature>
<dbReference type="Gene3D" id="1.20.1250.20">
    <property type="entry name" value="MFS general substrate transporter like domains"/>
    <property type="match status" value="2"/>
</dbReference>
<feature type="compositionally biased region" description="Low complexity" evidence="6">
    <location>
        <begin position="489"/>
        <end position="521"/>
    </location>
</feature>
<dbReference type="Pfam" id="PF13347">
    <property type="entry name" value="MFS_2"/>
    <property type="match status" value="1"/>
</dbReference>
<feature type="transmembrane region" description="Helical" evidence="7">
    <location>
        <begin position="124"/>
        <end position="145"/>
    </location>
</feature>
<keyword evidence="3 7" id="KW-0812">Transmembrane</keyword>
<evidence type="ECO:0000313" key="9">
    <source>
        <dbReference type="Proteomes" id="UP001500506"/>
    </source>
</evidence>
<keyword evidence="9" id="KW-1185">Reference proteome</keyword>
<comment type="caution">
    <text evidence="8">The sequence shown here is derived from an EMBL/GenBank/DDBJ whole genome shotgun (WGS) entry which is preliminary data.</text>
</comment>
<feature type="transmembrane region" description="Helical" evidence="7">
    <location>
        <begin position="242"/>
        <end position="267"/>
    </location>
</feature>
<feature type="transmembrane region" description="Helical" evidence="7">
    <location>
        <begin position="331"/>
        <end position="354"/>
    </location>
</feature>
<dbReference type="SUPFAM" id="SSF103473">
    <property type="entry name" value="MFS general substrate transporter"/>
    <property type="match status" value="1"/>
</dbReference>
<feature type="transmembrane region" description="Helical" evidence="7">
    <location>
        <begin position="166"/>
        <end position="184"/>
    </location>
</feature>
<feature type="transmembrane region" description="Helical" evidence="7">
    <location>
        <begin position="307"/>
        <end position="325"/>
    </location>
</feature>
<evidence type="ECO:0000256" key="2">
    <source>
        <dbReference type="ARBA" id="ARBA00022475"/>
    </source>
</evidence>
<keyword evidence="5 7" id="KW-0472">Membrane</keyword>
<dbReference type="InterPro" id="IPR036259">
    <property type="entry name" value="MFS_trans_sf"/>
</dbReference>
<dbReference type="PROSITE" id="PS00872">
    <property type="entry name" value="NA_GALACTOSIDE_SYMP"/>
    <property type="match status" value="1"/>
</dbReference>
<dbReference type="PANTHER" id="PTHR11328">
    <property type="entry name" value="MAJOR FACILITATOR SUPERFAMILY DOMAIN-CONTAINING PROTEIN"/>
    <property type="match status" value="1"/>
</dbReference>
<dbReference type="PANTHER" id="PTHR11328:SF39">
    <property type="entry name" value="2,3-DIHYDROXYPROPANE-1-SULFONATE EXPORTER-RELATED"/>
    <property type="match status" value="1"/>
</dbReference>
<name>A0ABN2KS11_9MICO</name>
<organism evidence="8 9">
    <name type="scientific">Agromyces humatus</name>
    <dbReference type="NCBI Taxonomy" id="279573"/>
    <lineage>
        <taxon>Bacteria</taxon>
        <taxon>Bacillati</taxon>
        <taxon>Actinomycetota</taxon>
        <taxon>Actinomycetes</taxon>
        <taxon>Micrococcales</taxon>
        <taxon>Microbacteriaceae</taxon>
        <taxon>Agromyces</taxon>
    </lineage>
</organism>
<evidence type="ECO:0000256" key="4">
    <source>
        <dbReference type="ARBA" id="ARBA00022989"/>
    </source>
</evidence>
<comment type="subcellular location">
    <subcellularLocation>
        <location evidence="1">Cell membrane</location>
        <topology evidence="1">Multi-pass membrane protein</topology>
    </subcellularLocation>
</comment>
<evidence type="ECO:0000313" key="8">
    <source>
        <dbReference type="EMBL" id="GAA1763642.1"/>
    </source>
</evidence>
<proteinExistence type="predicted"/>
<dbReference type="InterPro" id="IPR039672">
    <property type="entry name" value="MFS_2"/>
</dbReference>
<sequence length="521" mass="55248">MSESTTATRENGVGTEKKLSKLSIVGYGAGDAANNLAFTTATMFLLIYYTDVAGISAAAAGTLLLVVRIFDAFADVFAGRIVDRTYSKRFGKFRPFILFGSLPLLLLSVATFSIPQIGESGMLLYAYLTYAALGLAYSLVNIPYGSLAGAMTRNSGERAKLASARTIGAMVVGAGLGIFIAPLITPDRDLQALFTYMTLGFVVVGFALYMFTFFTAKETVKRDVAKVSMKQSFAILKSNKPLLLLCLSSFVFLTGMLALSTVQLYYLRDVLHALPLYAVLSIIQIVLTFGLAVVVPTIVRRFGKRTGYIGGGLIMVVGGLVVFLAPPSAVWLAFSGLVLCYVGLVLVNMLVWALEADTVEYGEWKTGVRAEGIIYALFSFTRKTGQAVGGALAAYALAIGGYVAGVETQSVEAEWGIRAAAGLLPAVAAGLAVLIMFFYPLTDTRHREIVAEIEERRRNQQVVEPGLSTAAFAAGRHAADLDGFTTDEPSSAGAPDGSDAADGSTTPSGPTTPNNSDTKES</sequence>
<feature type="region of interest" description="Disordered" evidence="6">
    <location>
        <begin position="479"/>
        <end position="521"/>
    </location>
</feature>
<dbReference type="InterPro" id="IPR018043">
    <property type="entry name" value="Na/Gal_symport_CS"/>
</dbReference>
<evidence type="ECO:0000256" key="7">
    <source>
        <dbReference type="SAM" id="Phobius"/>
    </source>
</evidence>
<dbReference type="CDD" id="cd17332">
    <property type="entry name" value="MFS_MelB_like"/>
    <property type="match status" value="1"/>
</dbReference>
<protein>
    <submittedName>
        <fullName evidence="8">Glucuronide transporter</fullName>
    </submittedName>
</protein>
<keyword evidence="2" id="KW-1003">Cell membrane</keyword>
<feature type="transmembrane region" description="Helical" evidence="7">
    <location>
        <begin position="95"/>
        <end position="118"/>
    </location>
</feature>
<feature type="transmembrane region" description="Helical" evidence="7">
    <location>
        <begin position="417"/>
        <end position="439"/>
    </location>
</feature>